<dbReference type="KEGG" id="vg:5659384"/>
<gene>
    <name evidence="1" type="primary">b502R</name>
    <name evidence="1" type="ORF">NY2A_b502R</name>
</gene>
<proteinExistence type="predicted"/>
<dbReference type="GeneID" id="5659384"/>
<dbReference type="EMBL" id="DQ491002">
    <property type="protein sequence ID" value="ABT14901.1"/>
    <property type="molecule type" value="Genomic_DNA"/>
</dbReference>
<evidence type="ECO:0000313" key="2">
    <source>
        <dbReference type="Proteomes" id="UP000202419"/>
    </source>
</evidence>
<evidence type="ECO:0000313" key="1">
    <source>
        <dbReference type="EMBL" id="ABT14901.1"/>
    </source>
</evidence>
<organism evidence="1 2">
    <name type="scientific">Paramecium bursaria Chlorella virus NY2A</name>
    <name type="common">PBCV-NY2A</name>
    <dbReference type="NCBI Taxonomy" id="46021"/>
    <lineage>
        <taxon>Viruses</taxon>
        <taxon>Varidnaviria</taxon>
        <taxon>Bamfordvirae</taxon>
        <taxon>Nucleocytoviricota</taxon>
        <taxon>Megaviricetes</taxon>
        <taxon>Algavirales</taxon>
        <taxon>Phycodnaviridae</taxon>
        <taxon>Chlorovirus</taxon>
        <taxon>Chlorovirus americanus</taxon>
    </lineage>
</organism>
<accession>A7IX27</accession>
<sequence length="70" mass="7943">MTFVYIDTRRYLTKQWSLVYIWVDRGLCPGADISLGNNGICAKIVVRVLQGAALCVNSDPIRRREEVLCL</sequence>
<name>A7IX27_PBCVN</name>
<dbReference type="RefSeq" id="YP_001497698.1">
    <property type="nucleotide sequence ID" value="NC_009898.1"/>
</dbReference>
<organismHost>
    <name type="scientific">Chlorella</name>
    <dbReference type="NCBI Taxonomy" id="3071"/>
</organismHost>
<dbReference type="Proteomes" id="UP000202419">
    <property type="component" value="Segment"/>
</dbReference>
<reference evidence="1 2" key="1">
    <citation type="journal article" date="2007" name="Virology">
        <title>Sequence and annotation of the 369-kb NY-2A and the 345-kb AR158 viruses that infect Chlorella NC64A.</title>
        <authorList>
            <person name="Fitzgerald L.A."/>
            <person name="Graves M.V."/>
            <person name="Li X."/>
            <person name="Feldblyum T."/>
            <person name="Nierman W.C."/>
            <person name="Van Etten J.L."/>
        </authorList>
    </citation>
    <scope>NUCLEOTIDE SEQUENCE [LARGE SCALE GENOMIC DNA]</scope>
    <source>
        <strain evidence="1 2">NY-2A</strain>
    </source>
</reference>
<keyword evidence="2" id="KW-1185">Reference proteome</keyword>
<protein>
    <submittedName>
        <fullName evidence="1">Uncharacterized protein b502R</fullName>
    </submittedName>
</protein>